<evidence type="ECO:0000313" key="3">
    <source>
        <dbReference type="Proteomes" id="UP000229307"/>
    </source>
</evidence>
<feature type="coiled-coil region" evidence="1">
    <location>
        <begin position="207"/>
        <end position="266"/>
    </location>
</feature>
<dbReference type="InterPro" id="IPR018573">
    <property type="entry name" value="Restrct_endonuc_II_AlwI"/>
</dbReference>
<evidence type="ECO:0000256" key="1">
    <source>
        <dbReference type="SAM" id="Coils"/>
    </source>
</evidence>
<dbReference type="AlphaFoldDB" id="A0A2M7SED4"/>
<keyword evidence="2" id="KW-0255">Endonuclease</keyword>
<comment type="caution">
    <text evidence="2">The sequence shown here is derived from an EMBL/GenBank/DDBJ whole genome shotgun (WGS) entry which is preliminary data.</text>
</comment>
<organism evidence="2 3">
    <name type="scientific">Candidatus Desantisbacteria bacterium CG_4_10_14_0_8_um_filter_48_22</name>
    <dbReference type="NCBI Taxonomy" id="1974543"/>
    <lineage>
        <taxon>Bacteria</taxon>
        <taxon>Candidatus Desantisiibacteriota</taxon>
    </lineage>
</organism>
<feature type="coiled-coil region" evidence="1">
    <location>
        <begin position="365"/>
        <end position="392"/>
    </location>
</feature>
<sequence>MKKPWSVTTTLRNPERLRNFLIVLKNIEGEEWNAETQKKYQILLIKERIYGYGVKQFYNGLPSRFVNLIDNINKEISFKEAKEIFDLKGYEDPAMRGRQSINPLKKLGLVSIKEGKVFITGLGHLLLKDDYDLGEIFFKSFIKWQIPNPDNDDYKEGVGYDIKPFIGTLHLIHAVNQKAIKNGEEPKGISKHEFSLFAPTLINYRNIEDYAAEILKLRAKLKGKNKREQRWIFEGYKKQFVQEFLKTKKRKEIEKLLNNLDDYGDNAIRYFRLTRYICIRGNGFYIDLEQRRQVEIKNLLAFDSGKSISFITKDEYLEYIANISEPKLPWETKEKLKEILDELVTDTHSYEKKLSAPEKDIPNYKNFDENKLKELIEKLREYRRYLQEQENRVSSQNITAISKYIEILQNIYKEEDKPLALEKYTALALHALNDALKIQPNYPVGDDNEPTFTAPAGKPDIECYYNSFNAICEV</sequence>
<keyword evidence="2" id="KW-0540">Nuclease</keyword>
<accession>A0A2M7SED4</accession>
<name>A0A2M7SED4_9BACT</name>
<protein>
    <submittedName>
        <fullName evidence="2">AlwI family type II restriction endonuclease</fullName>
    </submittedName>
</protein>
<dbReference type="GO" id="GO:0004519">
    <property type="term" value="F:endonuclease activity"/>
    <property type="evidence" value="ECO:0007669"/>
    <property type="project" value="UniProtKB-KW"/>
</dbReference>
<feature type="non-terminal residue" evidence="2">
    <location>
        <position position="474"/>
    </location>
</feature>
<keyword evidence="2" id="KW-0378">Hydrolase</keyword>
<reference evidence="3" key="1">
    <citation type="submission" date="2017-09" db="EMBL/GenBank/DDBJ databases">
        <title>Depth-based differentiation of microbial function through sediment-hosted aquifers and enrichment of novel symbionts in the deep terrestrial subsurface.</title>
        <authorList>
            <person name="Probst A.J."/>
            <person name="Ladd B."/>
            <person name="Jarett J.K."/>
            <person name="Geller-Mcgrath D.E."/>
            <person name="Sieber C.M.K."/>
            <person name="Emerson J.B."/>
            <person name="Anantharaman K."/>
            <person name="Thomas B.C."/>
            <person name="Malmstrom R."/>
            <person name="Stieglmeier M."/>
            <person name="Klingl A."/>
            <person name="Woyke T."/>
            <person name="Ryan C.M."/>
            <person name="Banfield J.F."/>
        </authorList>
    </citation>
    <scope>NUCLEOTIDE SEQUENCE [LARGE SCALE GENOMIC DNA]</scope>
</reference>
<proteinExistence type="predicted"/>
<dbReference type="EMBL" id="PFMR01000081">
    <property type="protein sequence ID" value="PIZ17844.1"/>
    <property type="molecule type" value="Genomic_DNA"/>
</dbReference>
<gene>
    <name evidence="2" type="ORF">COY52_02640</name>
</gene>
<keyword evidence="1" id="KW-0175">Coiled coil</keyword>
<evidence type="ECO:0000313" key="2">
    <source>
        <dbReference type="EMBL" id="PIZ17844.1"/>
    </source>
</evidence>
<dbReference type="Pfam" id="PF09491">
    <property type="entry name" value="RE_AlwI"/>
    <property type="match status" value="1"/>
</dbReference>
<dbReference type="Gene3D" id="3.40.91.50">
    <property type="match status" value="1"/>
</dbReference>
<dbReference type="Proteomes" id="UP000229307">
    <property type="component" value="Unassembled WGS sequence"/>
</dbReference>